<feature type="compositionally biased region" description="Low complexity" evidence="4">
    <location>
        <begin position="294"/>
        <end position="330"/>
    </location>
</feature>
<dbReference type="EMBL" id="LR784245">
    <property type="protein sequence ID" value="CAB3234570.1"/>
    <property type="molecule type" value="mRNA"/>
</dbReference>
<feature type="chain" id="PRO_5026141474" evidence="6">
    <location>
        <begin position="25"/>
        <end position="477"/>
    </location>
</feature>
<evidence type="ECO:0000313" key="8">
    <source>
        <dbReference type="EMBL" id="CAB3234570.1"/>
    </source>
</evidence>
<dbReference type="InterPro" id="IPR035914">
    <property type="entry name" value="Sperma_CUB_dom_sf"/>
</dbReference>
<evidence type="ECO:0000259" key="7">
    <source>
        <dbReference type="PROSITE" id="PS01180"/>
    </source>
</evidence>
<feature type="signal peptide" evidence="6">
    <location>
        <begin position="1"/>
        <end position="24"/>
    </location>
</feature>
<dbReference type="InterPro" id="IPR000859">
    <property type="entry name" value="CUB_dom"/>
</dbReference>
<protein>
    <submittedName>
        <fullName evidence="8">Cubilin-like</fullName>
    </submittedName>
</protein>
<sequence length="477" mass="51205">MLSKVVFAHALVLFYLNLLSPIFAQSATCGSLLSGTSGTFETPNYPGDYPEDTTCKWVIEVPTGSIVELKFSTFQTESLEKNCEESDLVQIFDGNSESSPVLHSRLCGSNIPRDFVSTGNSMTVVFKSTEDSFGEKGFAATYSAKSGSEKQCVINECGGQIELASSCKLVSPSYPSGYAANQNCSWTIIAPEGAKVQVEFKELMLETLSSKCSKNNVTLYDGTTTHDKIIYEPVCDMEDNSLDGEVPVLFESTGSKMLIQFRTSQSSTSTTGFFADINILLPSTISSAAVTSASTVSPTTSSSSPTTTTSTTKESSTTTTTTTKESSTTTLYKKISSMKPSANPTTETVSVASSPSEETVTSQASVKTPKPATERSDAKTTSTDKADVPIASNPAAVSGLVIGGIIGLVIIVFAILLIVAFVHWRRQNHRFNIRLREEDAQSDVNTLISNTDSRETVYKGKKYGKIVRISTAEEFPL</sequence>
<evidence type="ECO:0000256" key="5">
    <source>
        <dbReference type="SAM" id="Phobius"/>
    </source>
</evidence>
<feature type="compositionally biased region" description="Basic and acidic residues" evidence="4">
    <location>
        <begin position="372"/>
        <end position="386"/>
    </location>
</feature>
<dbReference type="FunFam" id="2.60.120.290:FF:000013">
    <property type="entry name" value="Membrane frizzled-related protein"/>
    <property type="match status" value="1"/>
</dbReference>
<dbReference type="AlphaFoldDB" id="A0A6F9D9L2"/>
<keyword evidence="5" id="KW-0812">Transmembrane</keyword>
<keyword evidence="5" id="KW-0472">Membrane</keyword>
<evidence type="ECO:0000256" key="6">
    <source>
        <dbReference type="SAM" id="SignalP"/>
    </source>
</evidence>
<name>A0A6F9D9L2_9ASCI</name>
<proteinExistence type="evidence at transcript level"/>
<gene>
    <name evidence="8" type="primary">Cubn-001</name>
</gene>
<dbReference type="PANTHER" id="PTHR24251:SF30">
    <property type="entry name" value="MEMBRANE FRIZZLED-RELATED PROTEIN"/>
    <property type="match status" value="1"/>
</dbReference>
<dbReference type="Gene3D" id="2.60.120.290">
    <property type="entry name" value="Spermadhesin, CUB domain"/>
    <property type="match status" value="2"/>
</dbReference>
<organism evidence="8">
    <name type="scientific">Phallusia mammillata</name>
    <dbReference type="NCBI Taxonomy" id="59560"/>
    <lineage>
        <taxon>Eukaryota</taxon>
        <taxon>Metazoa</taxon>
        <taxon>Chordata</taxon>
        <taxon>Tunicata</taxon>
        <taxon>Ascidiacea</taxon>
        <taxon>Phlebobranchia</taxon>
        <taxon>Ascidiidae</taxon>
        <taxon>Phallusia</taxon>
    </lineage>
</organism>
<keyword evidence="2 3" id="KW-1015">Disulfide bond</keyword>
<accession>A0A6F9D9L2</accession>
<dbReference type="PANTHER" id="PTHR24251">
    <property type="entry name" value="OVOCHYMASE-RELATED"/>
    <property type="match status" value="1"/>
</dbReference>
<feature type="region of interest" description="Disordered" evidence="4">
    <location>
        <begin position="294"/>
        <end position="386"/>
    </location>
</feature>
<feature type="disulfide bond" evidence="3">
    <location>
        <begin position="157"/>
        <end position="184"/>
    </location>
</feature>
<keyword evidence="1" id="KW-0677">Repeat</keyword>
<dbReference type="Pfam" id="PF00431">
    <property type="entry name" value="CUB"/>
    <property type="match status" value="2"/>
</dbReference>
<evidence type="ECO:0000256" key="4">
    <source>
        <dbReference type="SAM" id="MobiDB-lite"/>
    </source>
</evidence>
<feature type="domain" description="CUB" evidence="7">
    <location>
        <begin position="157"/>
        <end position="280"/>
    </location>
</feature>
<dbReference type="SMART" id="SM00042">
    <property type="entry name" value="CUB"/>
    <property type="match status" value="2"/>
</dbReference>
<reference evidence="8" key="1">
    <citation type="submission" date="2020-04" db="EMBL/GenBank/DDBJ databases">
        <authorList>
            <person name="Neveu A P."/>
        </authorList>
    </citation>
    <scope>NUCLEOTIDE SEQUENCE</scope>
    <source>
        <tissue evidence="8">Whole embryo</tissue>
    </source>
</reference>
<feature type="domain" description="CUB" evidence="7">
    <location>
        <begin position="29"/>
        <end position="145"/>
    </location>
</feature>
<evidence type="ECO:0000256" key="3">
    <source>
        <dbReference type="PROSITE-ProRule" id="PRU00059"/>
    </source>
</evidence>
<comment type="caution">
    <text evidence="3">Lacks conserved residue(s) required for the propagation of feature annotation.</text>
</comment>
<dbReference type="CDD" id="cd00041">
    <property type="entry name" value="CUB"/>
    <property type="match status" value="2"/>
</dbReference>
<feature type="compositionally biased region" description="Polar residues" evidence="4">
    <location>
        <begin position="338"/>
        <end position="366"/>
    </location>
</feature>
<keyword evidence="5" id="KW-1133">Transmembrane helix</keyword>
<dbReference type="PROSITE" id="PS01180">
    <property type="entry name" value="CUB"/>
    <property type="match status" value="2"/>
</dbReference>
<keyword evidence="6" id="KW-0732">Signal</keyword>
<dbReference type="SUPFAM" id="SSF49854">
    <property type="entry name" value="Spermadhesin, CUB domain"/>
    <property type="match status" value="2"/>
</dbReference>
<feature type="transmembrane region" description="Helical" evidence="5">
    <location>
        <begin position="400"/>
        <end position="424"/>
    </location>
</feature>
<evidence type="ECO:0000256" key="1">
    <source>
        <dbReference type="ARBA" id="ARBA00022737"/>
    </source>
</evidence>
<evidence type="ECO:0000256" key="2">
    <source>
        <dbReference type="ARBA" id="ARBA00023157"/>
    </source>
</evidence>